<evidence type="ECO:0000259" key="7">
    <source>
        <dbReference type="PROSITE" id="PS51184"/>
    </source>
</evidence>
<dbReference type="Gene3D" id="2.60.120.650">
    <property type="entry name" value="Cupin"/>
    <property type="match status" value="1"/>
</dbReference>
<evidence type="ECO:0000256" key="2">
    <source>
        <dbReference type="ARBA" id="ARBA00023002"/>
    </source>
</evidence>
<feature type="compositionally biased region" description="Low complexity" evidence="6">
    <location>
        <begin position="792"/>
        <end position="802"/>
    </location>
</feature>
<evidence type="ECO:0000256" key="4">
    <source>
        <dbReference type="ARBA" id="ARBA00023015"/>
    </source>
</evidence>
<evidence type="ECO:0000256" key="1">
    <source>
        <dbReference type="ARBA" id="ARBA00022723"/>
    </source>
</evidence>
<feature type="compositionally biased region" description="Polar residues" evidence="6">
    <location>
        <begin position="859"/>
        <end position="869"/>
    </location>
</feature>
<feature type="region of interest" description="Disordered" evidence="6">
    <location>
        <begin position="328"/>
        <end position="354"/>
    </location>
</feature>
<dbReference type="InterPro" id="IPR050690">
    <property type="entry name" value="JHDM1_Histone_Demethylase"/>
</dbReference>
<evidence type="ECO:0000313" key="9">
    <source>
        <dbReference type="Proteomes" id="UP001196413"/>
    </source>
</evidence>
<keyword evidence="5" id="KW-0804">Transcription</keyword>
<evidence type="ECO:0000256" key="6">
    <source>
        <dbReference type="SAM" id="MobiDB-lite"/>
    </source>
</evidence>
<feature type="compositionally biased region" description="Low complexity" evidence="6">
    <location>
        <begin position="331"/>
        <end position="341"/>
    </location>
</feature>
<dbReference type="InterPro" id="IPR003347">
    <property type="entry name" value="JmjC_dom"/>
</dbReference>
<keyword evidence="1" id="KW-0479">Metal-binding</keyword>
<accession>A0AAD5WKK4</accession>
<evidence type="ECO:0000256" key="5">
    <source>
        <dbReference type="ARBA" id="ARBA00023163"/>
    </source>
</evidence>
<feature type="region of interest" description="Disordered" evidence="6">
    <location>
        <begin position="693"/>
        <end position="931"/>
    </location>
</feature>
<feature type="compositionally biased region" description="Pro residues" evidence="6">
    <location>
        <begin position="886"/>
        <end position="910"/>
    </location>
</feature>
<feature type="compositionally biased region" description="Basic and acidic residues" evidence="6">
    <location>
        <begin position="702"/>
        <end position="728"/>
    </location>
</feature>
<feature type="compositionally biased region" description="Polar residues" evidence="6">
    <location>
        <begin position="729"/>
        <end position="742"/>
    </location>
</feature>
<proteinExistence type="predicted"/>
<keyword evidence="3" id="KW-0408">Iron</keyword>
<gene>
    <name evidence="8" type="ORF">KIN20_035150</name>
</gene>
<dbReference type="AlphaFoldDB" id="A0AAD5WKK4"/>
<evidence type="ECO:0000313" key="8">
    <source>
        <dbReference type="EMBL" id="KAJ1372863.1"/>
    </source>
</evidence>
<comment type="caution">
    <text evidence="8">The sequence shown here is derived from an EMBL/GenBank/DDBJ whole genome shotgun (WGS) entry which is preliminary data.</text>
</comment>
<dbReference type="GO" id="GO:0046872">
    <property type="term" value="F:metal ion binding"/>
    <property type="evidence" value="ECO:0007669"/>
    <property type="project" value="UniProtKB-KW"/>
</dbReference>
<reference evidence="8" key="1">
    <citation type="submission" date="2021-06" db="EMBL/GenBank/DDBJ databases">
        <title>Parelaphostrongylus tenuis whole genome reference sequence.</title>
        <authorList>
            <person name="Garwood T.J."/>
            <person name="Larsen P.A."/>
            <person name="Fountain-Jones N.M."/>
            <person name="Garbe J.R."/>
            <person name="Macchietto M.G."/>
            <person name="Kania S.A."/>
            <person name="Gerhold R.W."/>
            <person name="Richards J.E."/>
            <person name="Wolf T.M."/>
        </authorList>
    </citation>
    <scope>NUCLEOTIDE SEQUENCE</scope>
    <source>
        <strain evidence="8">MNPRO001-30</strain>
        <tissue evidence="8">Meninges</tissue>
    </source>
</reference>
<keyword evidence="9" id="KW-1185">Reference proteome</keyword>
<feature type="compositionally biased region" description="Basic and acidic residues" evidence="6">
    <location>
        <begin position="598"/>
        <end position="618"/>
    </location>
</feature>
<dbReference type="SUPFAM" id="SSF51197">
    <property type="entry name" value="Clavaminate synthase-like"/>
    <property type="match status" value="1"/>
</dbReference>
<feature type="compositionally biased region" description="Acidic residues" evidence="6">
    <location>
        <begin position="580"/>
        <end position="590"/>
    </location>
</feature>
<dbReference type="Pfam" id="PF02373">
    <property type="entry name" value="JmjC"/>
    <property type="match status" value="1"/>
</dbReference>
<sequence length="956" mass="106545">MTLQDFIDYYNTPMEKRATLYNVLSLEFSNTEMEDLVCSPELVRQIDWVENHWPDPLRQRYITFNKKGHYTAHHTYPKVQNYCLMSVERCYTDFHVDFGGTSVWYHVLKGQKVFWMIEPSLTNIRLYEEFVKNPEQTGFFGYVVEKCCRIVLNPGTTAIIPSGWIHAVYTPCDSLVFGGNFLHSLRADMQIQVHLSENRINITKKFRFPYMEELMLYVIADVVLRCTGRHYTRPARIDKARFDYVGKFWKQKGNHRKMINYQDYMSGGVQLQEKDLSAVDNQSEIQDNGVVNVIAMHAENTLLYNTAVSTSSPVTSQAADGNIEIEEENSGEQNGEQIGGEATNTTSAPHSSTDPTIFYHEASIFHDLYGRSTSAHRNAIENEPPIEFNQVELDRISPLLLPEYERLCEYLRKKRLLDVAEGITRPASLLNCFHCVLEQRRQQLVEMNLLPPKIIRDQKPKKTSRKNSLSSSNASHATKSPSSISKDSPSEETEAGVDHTHIGDETVIDDNTDGGGESEMKVEEDVACGTSTKTEEATETLEEKKRAQNDLEDESVSKPSTSQKHQADEDYEMDTKTSADVEDDDDEDYEEKPKRKSNKSEKKRLEKTEKKAKETKDKKTTKRRTSLSFEDALGGTPKGSKKKHDPKKDKPMFVGGLPVAAIQDGPVVPNAYNYDPMAEIMKLGTGQLQSAYRKSKLNISPPKDKKIYKLEPKHHGEESATNSDEKNTKPVQSRPSLSSTVPPRTGFMPRLHDIPPSTASAPSKSPAVSPAPRRQHAASAENAYRPPADFVSAASRSSRGSLGDVGTSGTAAEGSLLMRNGASFTPQQHSSPIVPSINSPKPSPKDISPSDAAQREDVLSSTVRSTTKLQEQRKARFADNPVSDISPPPVSTTPPFMPSPGPPLRSPDLPPTSSASTSSSSLSTQPNSSVSAKIPMKQALIQLSQIVKELNEVNAL</sequence>
<feature type="compositionally biased region" description="Basic and acidic residues" evidence="6">
    <location>
        <begin position="565"/>
        <end position="579"/>
    </location>
</feature>
<evidence type="ECO:0000256" key="3">
    <source>
        <dbReference type="ARBA" id="ARBA00023004"/>
    </source>
</evidence>
<name>A0AAD5WKK4_PARTN</name>
<feature type="compositionally biased region" description="Low complexity" evidence="6">
    <location>
        <begin position="755"/>
        <end position="772"/>
    </location>
</feature>
<dbReference type="PANTHER" id="PTHR23123">
    <property type="entry name" value="PHD/F-BOX CONTAINING PROTEIN"/>
    <property type="match status" value="1"/>
</dbReference>
<protein>
    <recommendedName>
        <fullName evidence="7">JmjC domain-containing protein</fullName>
    </recommendedName>
</protein>
<dbReference type="GO" id="GO:0016491">
    <property type="term" value="F:oxidoreductase activity"/>
    <property type="evidence" value="ECO:0007669"/>
    <property type="project" value="UniProtKB-KW"/>
</dbReference>
<dbReference type="EMBL" id="JAHQIW010007199">
    <property type="protein sequence ID" value="KAJ1372863.1"/>
    <property type="molecule type" value="Genomic_DNA"/>
</dbReference>
<organism evidence="8 9">
    <name type="scientific">Parelaphostrongylus tenuis</name>
    <name type="common">Meningeal worm</name>
    <dbReference type="NCBI Taxonomy" id="148309"/>
    <lineage>
        <taxon>Eukaryota</taxon>
        <taxon>Metazoa</taxon>
        <taxon>Ecdysozoa</taxon>
        <taxon>Nematoda</taxon>
        <taxon>Chromadorea</taxon>
        <taxon>Rhabditida</taxon>
        <taxon>Rhabditina</taxon>
        <taxon>Rhabditomorpha</taxon>
        <taxon>Strongyloidea</taxon>
        <taxon>Metastrongylidae</taxon>
        <taxon>Parelaphostrongylus</taxon>
    </lineage>
</organism>
<feature type="compositionally biased region" description="Polar residues" evidence="6">
    <location>
        <begin position="342"/>
        <end position="354"/>
    </location>
</feature>
<feature type="compositionally biased region" description="Basic and acidic residues" evidence="6">
    <location>
        <begin position="533"/>
        <end position="549"/>
    </location>
</feature>
<dbReference type="PROSITE" id="PS51184">
    <property type="entry name" value="JMJC"/>
    <property type="match status" value="1"/>
</dbReference>
<dbReference type="SMART" id="SM00558">
    <property type="entry name" value="JmjC"/>
    <property type="match status" value="1"/>
</dbReference>
<feature type="compositionally biased region" description="Low complexity" evidence="6">
    <location>
        <begin position="466"/>
        <end position="487"/>
    </location>
</feature>
<feature type="compositionally biased region" description="Low complexity" evidence="6">
    <location>
        <begin position="830"/>
        <end position="851"/>
    </location>
</feature>
<feature type="compositionally biased region" description="Low complexity" evidence="6">
    <location>
        <begin position="911"/>
        <end position="931"/>
    </location>
</feature>
<feature type="region of interest" description="Disordered" evidence="6">
    <location>
        <begin position="455"/>
        <end position="653"/>
    </location>
</feature>
<keyword evidence="2" id="KW-0560">Oxidoreductase</keyword>
<keyword evidence="4" id="KW-0805">Transcription regulation</keyword>
<dbReference type="Proteomes" id="UP001196413">
    <property type="component" value="Unassembled WGS sequence"/>
</dbReference>
<feature type="domain" description="JmjC" evidence="7">
    <location>
        <begin position="20"/>
        <end position="198"/>
    </location>
</feature>